<name>A0A0D7BE08_9AGAR</name>
<dbReference type="PANTHER" id="PTHR43433">
    <property type="entry name" value="HYDROLASE, ALPHA/BETA FOLD FAMILY PROTEIN"/>
    <property type="match status" value="1"/>
</dbReference>
<dbReference type="STRING" id="1314674.A0A0D7BE08"/>
<dbReference type="PANTHER" id="PTHR43433:SF5">
    <property type="entry name" value="AB HYDROLASE-1 DOMAIN-CONTAINING PROTEIN"/>
    <property type="match status" value="1"/>
</dbReference>
<dbReference type="Gene3D" id="3.40.50.1820">
    <property type="entry name" value="alpha/beta hydrolase"/>
    <property type="match status" value="1"/>
</dbReference>
<dbReference type="AlphaFoldDB" id="A0A0D7BE08"/>
<accession>A0A0D7BE08</accession>
<dbReference type="InterPro" id="IPR029058">
    <property type="entry name" value="AB_hydrolase_fold"/>
</dbReference>
<gene>
    <name evidence="2" type="ORF">CYLTODRAFT_453567</name>
</gene>
<sequence>MTAKSLSWPSGFKQWHATAVVSGVALWTIYHQLQRSDLPERPRKARPGLGSLPQDVRTNIVDKLYPEDIFPGGGYADLPTGRVRYWLFGPEDGKKLVLVHGLSIPAPMWRLLAPRLAEAGYRVLVFDLYGRGYSDSPDSKFPVELYTTQLALLMQYVHWEKAYLAGVSMGSPIIAAFIDHFPHLVEEKVVLMAPAGLLDGIPRLNMLASPWFLKLLDLSVVRSYVRRSMGLTPKAAKQDKMRLDIIASMQADHLPEYVPMLLKSLRHGPPRGQHDSYKSKNFVGKNVLIIHGTADKTIPFAHAKQIQELLPEGTQSEVVYVEGGPHDLPISHADFMLSSITQFIV</sequence>
<keyword evidence="2" id="KW-0378">Hydrolase</keyword>
<dbReference type="InterPro" id="IPR000073">
    <property type="entry name" value="AB_hydrolase_1"/>
</dbReference>
<evidence type="ECO:0000259" key="1">
    <source>
        <dbReference type="Pfam" id="PF00561"/>
    </source>
</evidence>
<organism evidence="2 3">
    <name type="scientific">Cylindrobasidium torrendii FP15055 ss-10</name>
    <dbReference type="NCBI Taxonomy" id="1314674"/>
    <lineage>
        <taxon>Eukaryota</taxon>
        <taxon>Fungi</taxon>
        <taxon>Dikarya</taxon>
        <taxon>Basidiomycota</taxon>
        <taxon>Agaricomycotina</taxon>
        <taxon>Agaricomycetes</taxon>
        <taxon>Agaricomycetidae</taxon>
        <taxon>Agaricales</taxon>
        <taxon>Marasmiineae</taxon>
        <taxon>Physalacriaceae</taxon>
        <taxon>Cylindrobasidium</taxon>
    </lineage>
</organism>
<dbReference type="OrthoDB" id="408373at2759"/>
<evidence type="ECO:0000313" key="2">
    <source>
        <dbReference type="EMBL" id="KIY68414.1"/>
    </source>
</evidence>
<proteinExistence type="predicted"/>
<keyword evidence="3" id="KW-1185">Reference proteome</keyword>
<reference evidence="2 3" key="1">
    <citation type="journal article" date="2015" name="Fungal Genet. Biol.">
        <title>Evolution of novel wood decay mechanisms in Agaricales revealed by the genome sequences of Fistulina hepatica and Cylindrobasidium torrendii.</title>
        <authorList>
            <person name="Floudas D."/>
            <person name="Held B.W."/>
            <person name="Riley R."/>
            <person name="Nagy L.G."/>
            <person name="Koehler G."/>
            <person name="Ransdell A.S."/>
            <person name="Younus H."/>
            <person name="Chow J."/>
            <person name="Chiniquy J."/>
            <person name="Lipzen A."/>
            <person name="Tritt A."/>
            <person name="Sun H."/>
            <person name="Haridas S."/>
            <person name="LaButti K."/>
            <person name="Ohm R.A."/>
            <person name="Kues U."/>
            <person name="Blanchette R.A."/>
            <person name="Grigoriev I.V."/>
            <person name="Minto R.E."/>
            <person name="Hibbett D.S."/>
        </authorList>
    </citation>
    <scope>NUCLEOTIDE SEQUENCE [LARGE SCALE GENOMIC DNA]</scope>
    <source>
        <strain evidence="2 3">FP15055 ss-10</strain>
    </source>
</reference>
<evidence type="ECO:0000313" key="3">
    <source>
        <dbReference type="Proteomes" id="UP000054007"/>
    </source>
</evidence>
<dbReference type="PRINTS" id="PR00111">
    <property type="entry name" value="ABHYDROLASE"/>
</dbReference>
<dbReference type="SUPFAM" id="SSF53474">
    <property type="entry name" value="alpha/beta-Hydrolases"/>
    <property type="match status" value="1"/>
</dbReference>
<dbReference type="GO" id="GO:0016787">
    <property type="term" value="F:hydrolase activity"/>
    <property type="evidence" value="ECO:0007669"/>
    <property type="project" value="UniProtKB-KW"/>
</dbReference>
<protein>
    <submittedName>
        <fullName evidence="2">Alpha beta-hydrolase</fullName>
    </submittedName>
</protein>
<dbReference type="Proteomes" id="UP000054007">
    <property type="component" value="Unassembled WGS sequence"/>
</dbReference>
<dbReference type="EMBL" id="KN880503">
    <property type="protein sequence ID" value="KIY68414.1"/>
    <property type="molecule type" value="Genomic_DNA"/>
</dbReference>
<dbReference type="Pfam" id="PF00561">
    <property type="entry name" value="Abhydrolase_1"/>
    <property type="match status" value="1"/>
</dbReference>
<dbReference type="InterPro" id="IPR050471">
    <property type="entry name" value="AB_hydrolase"/>
</dbReference>
<feature type="domain" description="AB hydrolase-1" evidence="1">
    <location>
        <begin position="96"/>
        <end position="325"/>
    </location>
</feature>